<dbReference type="Pfam" id="PF00085">
    <property type="entry name" value="Thioredoxin"/>
    <property type="match status" value="1"/>
</dbReference>
<dbReference type="EMBL" id="CP042913">
    <property type="protein sequence ID" value="QEG33880.1"/>
    <property type="molecule type" value="Genomic_DNA"/>
</dbReference>
<proteinExistence type="predicted"/>
<dbReference type="KEGG" id="bgok:Pr1d_11500"/>
<keyword evidence="1" id="KW-0676">Redox-active center</keyword>
<evidence type="ECO:0000313" key="6">
    <source>
        <dbReference type="Proteomes" id="UP000323917"/>
    </source>
</evidence>
<accession>A0A5B9Q829</accession>
<keyword evidence="6" id="KW-1185">Reference proteome</keyword>
<sequence precursor="true">MVTMRICFSFAGSFVLGTLLSLGVCQAETHLLDFSSATCGPCQQMRPTIERLSAAGYPVRHVDIGREPEMANKYGVDVVPTFVVVTDDREVARMTGPGSYEQLVEMLATAKQSEAAPSGIVPASAQVSAAPQSSPGNLPTSQNAAPRGSSANAAQLLEASVKLSVEDADGKSAGTGTIVDAQGGAALVLTCGHIFRDSEGKGPINVTLFSATSAGAQVRESVPGQLMDYDLERDLALVIIRPTTPVQAQRIAPTNTALAPGMPVNTVGCNQGANPTVVSSQITAVDRYQGAPNVEVAGAPIEGRSGGGLFNSAGQLIGVCFAADPKGKEGLYASLPSIHAKLDSMNLAMVYETPPVTPTASGPQASLASAAIPEPLSVRGQDAAEQVSAEDVAAAFPGFESRVAPATSTLNPSEQAALAEIKRRGCDSEVICIIRPKDPTGKSEVITLGNVSPQFVESLAREQAAESRPSPATAAAGQLLR</sequence>
<evidence type="ECO:0000256" key="1">
    <source>
        <dbReference type="ARBA" id="ARBA00023284"/>
    </source>
</evidence>
<dbReference type="Proteomes" id="UP000323917">
    <property type="component" value="Chromosome"/>
</dbReference>
<dbReference type="OrthoDB" id="8560253at2"/>
<dbReference type="PANTHER" id="PTHR43019:SF23">
    <property type="entry name" value="PROTEASE DO-LIKE 5, CHLOROPLASTIC"/>
    <property type="match status" value="1"/>
</dbReference>
<dbReference type="CDD" id="cd02947">
    <property type="entry name" value="TRX_family"/>
    <property type="match status" value="1"/>
</dbReference>
<dbReference type="PROSITE" id="PS00194">
    <property type="entry name" value="THIOREDOXIN_1"/>
    <property type="match status" value="1"/>
</dbReference>
<keyword evidence="3" id="KW-0732">Signal</keyword>
<dbReference type="InterPro" id="IPR013766">
    <property type="entry name" value="Thioredoxin_domain"/>
</dbReference>
<name>A0A5B9Q829_9BACT</name>
<evidence type="ECO:0000313" key="5">
    <source>
        <dbReference type="EMBL" id="QEG33880.1"/>
    </source>
</evidence>
<dbReference type="RefSeq" id="WP_148072596.1">
    <property type="nucleotide sequence ID" value="NZ_CP042913.1"/>
</dbReference>
<gene>
    <name evidence="5" type="primary">trxA_1</name>
    <name evidence="5" type="ORF">Pr1d_11500</name>
</gene>
<feature type="region of interest" description="Disordered" evidence="2">
    <location>
        <begin position="123"/>
        <end position="150"/>
    </location>
</feature>
<dbReference type="InterPro" id="IPR009003">
    <property type="entry name" value="Peptidase_S1_PA"/>
</dbReference>
<feature type="chain" id="PRO_5022699273" evidence="3">
    <location>
        <begin position="28"/>
        <end position="481"/>
    </location>
</feature>
<dbReference type="Pfam" id="PF13365">
    <property type="entry name" value="Trypsin_2"/>
    <property type="match status" value="1"/>
</dbReference>
<protein>
    <submittedName>
        <fullName evidence="5">Thioredoxin</fullName>
    </submittedName>
</protein>
<dbReference type="Gene3D" id="2.40.10.120">
    <property type="match status" value="1"/>
</dbReference>
<organism evidence="5 6">
    <name type="scientific">Bythopirellula goksoeyrii</name>
    <dbReference type="NCBI Taxonomy" id="1400387"/>
    <lineage>
        <taxon>Bacteria</taxon>
        <taxon>Pseudomonadati</taxon>
        <taxon>Planctomycetota</taxon>
        <taxon>Planctomycetia</taxon>
        <taxon>Pirellulales</taxon>
        <taxon>Lacipirellulaceae</taxon>
        <taxon>Bythopirellula</taxon>
    </lineage>
</organism>
<feature type="compositionally biased region" description="Polar residues" evidence="2">
    <location>
        <begin position="136"/>
        <end position="150"/>
    </location>
</feature>
<dbReference type="InterPro" id="IPR017937">
    <property type="entry name" value="Thioredoxin_CS"/>
</dbReference>
<feature type="domain" description="Thioredoxin" evidence="4">
    <location>
        <begin position="1"/>
        <end position="112"/>
    </location>
</feature>
<dbReference type="PROSITE" id="PS51352">
    <property type="entry name" value="THIOREDOXIN_2"/>
    <property type="match status" value="1"/>
</dbReference>
<reference evidence="5 6" key="1">
    <citation type="submission" date="2019-08" db="EMBL/GenBank/DDBJ databases">
        <title>Deep-cultivation of Planctomycetes and their phenomic and genomic characterization uncovers novel biology.</title>
        <authorList>
            <person name="Wiegand S."/>
            <person name="Jogler M."/>
            <person name="Boedeker C."/>
            <person name="Pinto D."/>
            <person name="Vollmers J."/>
            <person name="Rivas-Marin E."/>
            <person name="Kohn T."/>
            <person name="Peeters S.H."/>
            <person name="Heuer A."/>
            <person name="Rast P."/>
            <person name="Oberbeckmann S."/>
            <person name="Bunk B."/>
            <person name="Jeske O."/>
            <person name="Meyerdierks A."/>
            <person name="Storesund J.E."/>
            <person name="Kallscheuer N."/>
            <person name="Luecker S."/>
            <person name="Lage O.M."/>
            <person name="Pohl T."/>
            <person name="Merkel B.J."/>
            <person name="Hornburger P."/>
            <person name="Mueller R.-W."/>
            <person name="Bruemmer F."/>
            <person name="Labrenz M."/>
            <person name="Spormann A.M."/>
            <person name="Op den Camp H."/>
            <person name="Overmann J."/>
            <person name="Amann R."/>
            <person name="Jetten M.S.M."/>
            <person name="Mascher T."/>
            <person name="Medema M.H."/>
            <person name="Devos D.P."/>
            <person name="Kaster A.-K."/>
            <person name="Ovreas L."/>
            <person name="Rohde M."/>
            <person name="Galperin M.Y."/>
            <person name="Jogler C."/>
        </authorList>
    </citation>
    <scope>NUCLEOTIDE SEQUENCE [LARGE SCALE GENOMIC DNA]</scope>
    <source>
        <strain evidence="5 6">Pr1d</strain>
    </source>
</reference>
<evidence type="ECO:0000256" key="3">
    <source>
        <dbReference type="SAM" id="SignalP"/>
    </source>
</evidence>
<dbReference type="PANTHER" id="PTHR43019">
    <property type="entry name" value="SERINE ENDOPROTEASE DEGS"/>
    <property type="match status" value="1"/>
</dbReference>
<dbReference type="AlphaFoldDB" id="A0A5B9Q829"/>
<dbReference type="InterPro" id="IPR036249">
    <property type="entry name" value="Thioredoxin-like_sf"/>
</dbReference>
<dbReference type="SUPFAM" id="SSF52833">
    <property type="entry name" value="Thioredoxin-like"/>
    <property type="match status" value="1"/>
</dbReference>
<dbReference type="Gene3D" id="3.40.30.10">
    <property type="entry name" value="Glutaredoxin"/>
    <property type="match status" value="1"/>
</dbReference>
<feature type="compositionally biased region" description="Low complexity" evidence="2">
    <location>
        <begin position="123"/>
        <end position="135"/>
    </location>
</feature>
<evidence type="ECO:0000256" key="2">
    <source>
        <dbReference type="SAM" id="MobiDB-lite"/>
    </source>
</evidence>
<feature type="signal peptide" evidence="3">
    <location>
        <begin position="1"/>
        <end position="27"/>
    </location>
</feature>
<evidence type="ECO:0000259" key="4">
    <source>
        <dbReference type="PROSITE" id="PS51352"/>
    </source>
</evidence>
<dbReference type="SUPFAM" id="SSF50494">
    <property type="entry name" value="Trypsin-like serine proteases"/>
    <property type="match status" value="1"/>
</dbReference>
<feature type="region of interest" description="Disordered" evidence="2">
    <location>
        <begin position="460"/>
        <end position="481"/>
    </location>
</feature>